<evidence type="ECO:0000313" key="1">
    <source>
        <dbReference type="EMBL" id="PAP74579.1"/>
    </source>
</evidence>
<reference evidence="1 2" key="1">
    <citation type="submission" date="2016-11" db="EMBL/GenBank/DDBJ databases">
        <title>Study of marine rhodopsin-containing bacteria.</title>
        <authorList>
            <person name="Yoshizawa S."/>
            <person name="Kumagai Y."/>
            <person name="Kogure K."/>
        </authorList>
    </citation>
    <scope>NUCLEOTIDE SEQUENCE [LARGE SCALE GENOMIC DNA]</scope>
    <source>
        <strain evidence="1 2">SAORIC-28</strain>
    </source>
</reference>
<proteinExistence type="predicted"/>
<accession>A0A271IVJ9</accession>
<gene>
    <name evidence="1" type="ORF">BSZ37_20590</name>
</gene>
<sequence>MASTLDPSDIPSPMSVTSRSALVVLIPISEPAVTRATSAPPAAAVSPHWRVSLCSGLARRSAPQ</sequence>
<comment type="caution">
    <text evidence="1">The sequence shown here is derived from an EMBL/GenBank/DDBJ whole genome shotgun (WGS) entry which is preliminary data.</text>
</comment>
<name>A0A271IVJ9_9BACT</name>
<dbReference type="AlphaFoldDB" id="A0A271IVJ9"/>
<dbReference type="Proteomes" id="UP000216339">
    <property type="component" value="Unassembled WGS sequence"/>
</dbReference>
<keyword evidence="2" id="KW-1185">Reference proteome</keyword>
<organism evidence="1 2">
    <name type="scientific">Rubrivirga marina</name>
    <dbReference type="NCBI Taxonomy" id="1196024"/>
    <lineage>
        <taxon>Bacteria</taxon>
        <taxon>Pseudomonadati</taxon>
        <taxon>Rhodothermota</taxon>
        <taxon>Rhodothermia</taxon>
        <taxon>Rhodothermales</taxon>
        <taxon>Rubricoccaceae</taxon>
        <taxon>Rubrivirga</taxon>
    </lineage>
</organism>
<protein>
    <submittedName>
        <fullName evidence="1">Uncharacterized protein</fullName>
    </submittedName>
</protein>
<dbReference type="EMBL" id="MQWD01000005">
    <property type="protein sequence ID" value="PAP74579.1"/>
    <property type="molecule type" value="Genomic_DNA"/>
</dbReference>
<evidence type="ECO:0000313" key="2">
    <source>
        <dbReference type="Proteomes" id="UP000216339"/>
    </source>
</evidence>